<dbReference type="Proteomes" id="UP000000245">
    <property type="component" value="Chromosome"/>
</dbReference>
<feature type="domain" description="Carbohydrate kinase FGGY C-terminal" evidence="6">
    <location>
        <begin position="298"/>
        <end position="418"/>
    </location>
</feature>
<evidence type="ECO:0000259" key="6">
    <source>
        <dbReference type="Pfam" id="PF02782"/>
    </source>
</evidence>
<sequence length="423" mass="43434">MDEVPDAGRLLVGVDLGTSGVRAIAIDDSGTIVAEGRAAISATRRRDPASIWSAVTSALDMLCAALDPRRIAAIAVDGTSGTIIPTDMSGAPIGLATLYNDKAEAASVARVSAAAPEDSPARGQSSPLARMLDRASLPGLAGFLHEADWIAHRLGAPHGVSDANNALKSGYDPRAGRWPGWIAATGLDLALLPSVVEPGTPVGHVGADIATRFGFSPEARLVAGTTDGCASFLATGADTAGDGVSALGSTLTVKLLSERPVSAPAFGVYSHRLLGCFLPGGASNAGAAVLARFFTSDQLAALSTRIDPARDSGLDYYPLPSPGERFPVSDPALPPRLEPRPDDDARFLHGLLEGLARIEAEAYRRLAELGAPPVRRIFSVGGGAANPVWTALRARIIGVEVTAATHTEAAYGAARLARHGVAT</sequence>
<feature type="domain" description="Carbohydrate kinase FGGY N-terminal" evidence="5">
    <location>
        <begin position="11"/>
        <end position="111"/>
    </location>
</feature>
<name>A5G1M3_ACICJ</name>
<evidence type="ECO:0000256" key="3">
    <source>
        <dbReference type="ARBA" id="ARBA00022777"/>
    </source>
</evidence>
<keyword evidence="2" id="KW-0808">Transferase</keyword>
<evidence type="ECO:0000313" key="8">
    <source>
        <dbReference type="Proteomes" id="UP000000245"/>
    </source>
</evidence>
<dbReference type="InterPro" id="IPR000577">
    <property type="entry name" value="Carb_kinase_FGGY"/>
</dbReference>
<evidence type="ECO:0000256" key="4">
    <source>
        <dbReference type="SAM" id="MobiDB-lite"/>
    </source>
</evidence>
<dbReference type="SUPFAM" id="SSF53067">
    <property type="entry name" value="Actin-like ATPase domain"/>
    <property type="match status" value="2"/>
</dbReference>
<dbReference type="Pfam" id="PF02782">
    <property type="entry name" value="FGGY_C"/>
    <property type="match status" value="1"/>
</dbReference>
<dbReference type="InterPro" id="IPR043129">
    <property type="entry name" value="ATPase_NBD"/>
</dbReference>
<protein>
    <submittedName>
        <fullName evidence="7">Carbohydrate kinase, FGGY</fullName>
    </submittedName>
</protein>
<dbReference type="EMBL" id="CP000697">
    <property type="protein sequence ID" value="ABQ31755.1"/>
    <property type="molecule type" value="Genomic_DNA"/>
</dbReference>
<dbReference type="InterPro" id="IPR018485">
    <property type="entry name" value="FGGY_C"/>
</dbReference>
<evidence type="ECO:0000256" key="1">
    <source>
        <dbReference type="ARBA" id="ARBA00009156"/>
    </source>
</evidence>
<keyword evidence="8" id="KW-1185">Reference proteome</keyword>
<dbReference type="GO" id="GO:0005829">
    <property type="term" value="C:cytosol"/>
    <property type="evidence" value="ECO:0007669"/>
    <property type="project" value="TreeGrafter"/>
</dbReference>
<dbReference type="InterPro" id="IPR018484">
    <property type="entry name" value="FGGY_N"/>
</dbReference>
<feature type="region of interest" description="Disordered" evidence="4">
    <location>
        <begin position="320"/>
        <end position="340"/>
    </location>
</feature>
<dbReference type="AlphaFoldDB" id="A5G1M3"/>
<evidence type="ECO:0000259" key="5">
    <source>
        <dbReference type="Pfam" id="PF00370"/>
    </source>
</evidence>
<accession>A5G1M3</accession>
<dbReference type="GO" id="GO:0004856">
    <property type="term" value="F:D-xylulokinase activity"/>
    <property type="evidence" value="ECO:0007669"/>
    <property type="project" value="TreeGrafter"/>
</dbReference>
<dbReference type="STRING" id="349163.Acry_2564"/>
<dbReference type="KEGG" id="acr:Acry_2564"/>
<evidence type="ECO:0000313" key="7">
    <source>
        <dbReference type="EMBL" id="ABQ31755.1"/>
    </source>
</evidence>
<keyword evidence="3 7" id="KW-0418">Kinase</keyword>
<dbReference type="Gene3D" id="3.30.420.40">
    <property type="match status" value="2"/>
</dbReference>
<dbReference type="CDD" id="cd07783">
    <property type="entry name" value="ASKHA_NBD_FGGY_SePSK_AtXK1-like"/>
    <property type="match status" value="1"/>
</dbReference>
<gene>
    <name evidence="7" type="ordered locus">Acry_2564</name>
</gene>
<dbReference type="GO" id="GO:0019150">
    <property type="term" value="F:D-ribulokinase activity"/>
    <property type="evidence" value="ECO:0007669"/>
    <property type="project" value="TreeGrafter"/>
</dbReference>
<organism evidence="7 8">
    <name type="scientific">Acidiphilium cryptum (strain JF-5)</name>
    <dbReference type="NCBI Taxonomy" id="349163"/>
    <lineage>
        <taxon>Bacteria</taxon>
        <taxon>Pseudomonadati</taxon>
        <taxon>Pseudomonadota</taxon>
        <taxon>Alphaproteobacteria</taxon>
        <taxon>Acetobacterales</taxon>
        <taxon>Acidocellaceae</taxon>
        <taxon>Acidiphilium</taxon>
    </lineage>
</organism>
<proteinExistence type="inferred from homology"/>
<dbReference type="PANTHER" id="PTHR10196:SF80">
    <property type="entry name" value="D-RIBULOSE KINASE"/>
    <property type="match status" value="1"/>
</dbReference>
<dbReference type="HOGENOM" id="CLU_009281_0_0_5"/>
<reference evidence="7 8" key="1">
    <citation type="submission" date="2007-05" db="EMBL/GenBank/DDBJ databases">
        <title>Complete sequence of chromosome of Acidiphilium cryptum JF-5.</title>
        <authorList>
            <consortium name="US DOE Joint Genome Institute"/>
            <person name="Copeland A."/>
            <person name="Lucas S."/>
            <person name="Lapidus A."/>
            <person name="Barry K."/>
            <person name="Detter J.C."/>
            <person name="Glavina del Rio T."/>
            <person name="Hammon N."/>
            <person name="Israni S."/>
            <person name="Dalin E."/>
            <person name="Tice H."/>
            <person name="Pitluck S."/>
            <person name="Sims D."/>
            <person name="Brettin T."/>
            <person name="Bruce D."/>
            <person name="Han C."/>
            <person name="Schmutz J."/>
            <person name="Larimer F."/>
            <person name="Land M."/>
            <person name="Hauser L."/>
            <person name="Kyrpides N."/>
            <person name="Kim E."/>
            <person name="Magnuson T."/>
            <person name="Richardson P."/>
        </authorList>
    </citation>
    <scope>NUCLEOTIDE SEQUENCE [LARGE SCALE GENOMIC DNA]</scope>
    <source>
        <strain evidence="7 8">JF-5</strain>
    </source>
</reference>
<dbReference type="PIRSF" id="PIRSF000538">
    <property type="entry name" value="GlpK"/>
    <property type="match status" value="1"/>
</dbReference>
<dbReference type="GO" id="GO:0005997">
    <property type="term" value="P:xylulose metabolic process"/>
    <property type="evidence" value="ECO:0007669"/>
    <property type="project" value="TreeGrafter"/>
</dbReference>
<comment type="similarity">
    <text evidence="1">Belongs to the FGGY kinase family.</text>
</comment>
<evidence type="ECO:0000256" key="2">
    <source>
        <dbReference type="ARBA" id="ARBA00022679"/>
    </source>
</evidence>
<dbReference type="eggNOG" id="COG1070">
    <property type="taxonomic scope" value="Bacteria"/>
</dbReference>
<dbReference type="PANTHER" id="PTHR10196">
    <property type="entry name" value="SUGAR KINASE"/>
    <property type="match status" value="1"/>
</dbReference>
<dbReference type="RefSeq" id="WP_012040145.1">
    <property type="nucleotide sequence ID" value="NC_009484.1"/>
</dbReference>
<dbReference type="Pfam" id="PF00370">
    <property type="entry name" value="FGGY_N"/>
    <property type="match status" value="1"/>
</dbReference>